<proteinExistence type="predicted"/>
<protein>
    <recommendedName>
        <fullName evidence="1">BTB domain-containing protein</fullName>
    </recommendedName>
</protein>
<feature type="domain" description="BTB" evidence="1">
    <location>
        <begin position="2"/>
        <end position="62"/>
    </location>
</feature>
<reference evidence="2" key="1">
    <citation type="journal article" date="2015" name="Genome Announc.">
        <title>Complete Genome Sequence of a New Member of the Marseilleviridae Recovered from the Brackish Submarine Spring in the Cassis Port-Miou Calanque, France.</title>
        <authorList>
            <person name="Doutre G."/>
            <person name="Arfib B."/>
            <person name="Rochette P."/>
            <person name="Claverie J.M."/>
            <person name="Bonin P."/>
            <person name="Abergel C."/>
        </authorList>
    </citation>
    <scope>NUCLEOTIDE SEQUENCE [LARGE SCALE GENOMIC DNA]</scope>
    <source>
        <strain evidence="2">1</strain>
    </source>
</reference>
<evidence type="ECO:0000259" key="1">
    <source>
        <dbReference type="PROSITE" id="PS50097"/>
    </source>
</evidence>
<accession>A0A0N9P791</accession>
<sequence>MQDTVLLKSLEGVSFPFKREELAKKSLYFEALFRNGWSDSERQTICLDIPFARLERILDFVFEVQEAKLKEKDKKYLSFYFPGVPFFKVKKELEFSKGTCKTLFSQYMVTGVYESGKYHELCSEIFEVNGGFLVMKPPNREARFKEAVTNISKFSIAKVPYFRSGGEEYISETDGFWLWCYCCLFGYDISGQEILQETGLIIIPIHRVVWEIMSNGSNINSSGVLFEGPENFFVVLCDGKDKTRLPSRTEFAKYERDEEWMLPFKTFTIQNDVSLSRGFLMGKNFPKKAGSSKLVSTHVRHNKAVLSD</sequence>
<name>A0A0N9P791_9VIRU</name>
<dbReference type="InterPro" id="IPR000210">
    <property type="entry name" value="BTB/POZ_dom"/>
</dbReference>
<evidence type="ECO:0000313" key="3">
    <source>
        <dbReference type="Proteomes" id="UP000319438"/>
    </source>
</evidence>
<evidence type="ECO:0000313" key="2">
    <source>
        <dbReference type="EMBL" id="ALH07092.1"/>
    </source>
</evidence>
<dbReference type="Proteomes" id="UP000319438">
    <property type="component" value="Segment"/>
</dbReference>
<organism evidence="2 3">
    <name type="scientific">Port-miou virus</name>
    <dbReference type="NCBI Taxonomy" id="1733873"/>
    <lineage>
        <taxon>Viruses</taxon>
        <taxon>Varidnaviria</taxon>
        <taxon>Bamfordvirae</taxon>
        <taxon>Nucleocytoviricota</taxon>
        <taxon>Megaviricetes</taxon>
        <taxon>Pimascovirales</taxon>
        <taxon>Pimascovirales incertae sedis</taxon>
        <taxon>Marseilleviridae</taxon>
        <taxon>Losannavirus</taxon>
        <taxon>Losannavirus lausannense</taxon>
        <taxon>Lausannevirus</taxon>
    </lineage>
</organism>
<gene>
    <name evidence="2" type="ORF">PMV_394</name>
</gene>
<dbReference type="PROSITE" id="PS50097">
    <property type="entry name" value="BTB"/>
    <property type="match status" value="1"/>
</dbReference>
<dbReference type="EMBL" id="KT428292">
    <property type="protein sequence ID" value="ALH07092.1"/>
    <property type="molecule type" value="Genomic_DNA"/>
</dbReference>